<evidence type="ECO:0000259" key="8">
    <source>
        <dbReference type="Pfam" id="PF02729"/>
    </source>
</evidence>
<dbReference type="PRINTS" id="PR00102">
    <property type="entry name" value="OTCASE"/>
</dbReference>
<comment type="caution">
    <text evidence="9">The sequence shown here is derived from an EMBL/GenBank/DDBJ whole genome shotgun (WGS) entry which is preliminary data.</text>
</comment>
<dbReference type="PROSITE" id="PS00097">
    <property type="entry name" value="CARBAMOYLTRANSFERASE"/>
    <property type="match status" value="1"/>
</dbReference>
<dbReference type="GO" id="GO:0000050">
    <property type="term" value="P:urea cycle"/>
    <property type="evidence" value="ECO:0007669"/>
    <property type="project" value="UniProtKB-UniPathway"/>
</dbReference>
<dbReference type="InterPro" id="IPR002292">
    <property type="entry name" value="Orn/put_carbamltrans"/>
</dbReference>
<dbReference type="InterPro" id="IPR036901">
    <property type="entry name" value="Asp/Orn_carbamoylTrfase_sf"/>
</dbReference>
<comment type="similarity">
    <text evidence="2">Belongs to the aspartate/ornithine carbamoyltransferase superfamily. OTCase family.</text>
</comment>
<evidence type="ECO:0000256" key="6">
    <source>
        <dbReference type="RuleBase" id="RU003634"/>
    </source>
</evidence>
<keyword evidence="10" id="KW-1185">Reference proteome</keyword>
<dbReference type="GO" id="GO:0019240">
    <property type="term" value="P:citrulline biosynthetic process"/>
    <property type="evidence" value="ECO:0007669"/>
    <property type="project" value="TreeGrafter"/>
</dbReference>
<dbReference type="EC" id="2.1.3.3" evidence="4"/>
<evidence type="ECO:0000313" key="10">
    <source>
        <dbReference type="Proteomes" id="UP000597762"/>
    </source>
</evidence>
<gene>
    <name evidence="9" type="ORF">SPHA_34737</name>
</gene>
<dbReference type="Proteomes" id="UP000597762">
    <property type="component" value="Unassembled WGS sequence"/>
</dbReference>
<dbReference type="GO" id="GO:0016597">
    <property type="term" value="F:amino acid binding"/>
    <property type="evidence" value="ECO:0007669"/>
    <property type="project" value="InterPro"/>
</dbReference>
<protein>
    <recommendedName>
        <fullName evidence="4">ornithine carbamoyltransferase</fullName>
        <ecNumber evidence="4">2.1.3.3</ecNumber>
    </recommendedName>
</protein>
<evidence type="ECO:0000313" key="9">
    <source>
        <dbReference type="EMBL" id="CAE1265569.1"/>
    </source>
</evidence>
<dbReference type="InterPro" id="IPR006130">
    <property type="entry name" value="Asp/Orn_carbamoylTrfase"/>
</dbReference>
<dbReference type="GO" id="GO:0042450">
    <property type="term" value="P:L-arginine biosynthetic process via ornithine"/>
    <property type="evidence" value="ECO:0007669"/>
    <property type="project" value="TreeGrafter"/>
</dbReference>
<organism evidence="9 10">
    <name type="scientific">Acanthosepion pharaonis</name>
    <name type="common">Pharaoh cuttlefish</name>
    <name type="synonym">Sepia pharaonis</name>
    <dbReference type="NCBI Taxonomy" id="158019"/>
    <lineage>
        <taxon>Eukaryota</taxon>
        <taxon>Metazoa</taxon>
        <taxon>Spiralia</taxon>
        <taxon>Lophotrochozoa</taxon>
        <taxon>Mollusca</taxon>
        <taxon>Cephalopoda</taxon>
        <taxon>Coleoidea</taxon>
        <taxon>Decapodiformes</taxon>
        <taxon>Sepiida</taxon>
        <taxon>Sepiina</taxon>
        <taxon>Sepiidae</taxon>
        <taxon>Acanthosepion</taxon>
    </lineage>
</organism>
<dbReference type="UniPathway" id="UPA00158">
    <property type="reaction ID" value="UER00271"/>
</dbReference>
<comment type="pathway">
    <text evidence="1">Nitrogen metabolism; urea cycle; L-citrulline from L-ornithine and carbamoyl phosphate: step 1/1.</text>
</comment>
<sequence length="322" mass="36591">MILSRLTRPKLIKFYVWGSIQLTQKYYSSFVGKNFATLKDFDSNEIQKFLWTANDLKTRFKKDKECFQPLHGKSIGLIFQKRSTRTRVSTETGMGLLGGQSVFLGASDVHIGVSESLEDSAKVLSSMFDILLARVFEHDIIDTLAAASSVPVINGLSDLYHPLQILADFLTLQEHFGRLKDLKLSWVGFAPDENVIKICDKIASQTGSLLHYTHDPKEAVHQANAIITDTWVSMGQEKEKERKIKLFADYIVNDELVKGAAPNWVFMHCLPRYPLEVTDSVFYAKNSVVFQEAENRKWTVMAVMLHLLQDYSPVYPKPNFGF</sequence>
<name>A0A812C8Q4_ACAPH</name>
<dbReference type="GO" id="GO:0004585">
    <property type="term" value="F:ornithine carbamoyltransferase activity"/>
    <property type="evidence" value="ECO:0007669"/>
    <property type="project" value="UniProtKB-EC"/>
</dbReference>
<comment type="subunit">
    <text evidence="3">Homotrimer.</text>
</comment>
<dbReference type="EMBL" id="CAHIKZ030001480">
    <property type="protein sequence ID" value="CAE1265569.1"/>
    <property type="molecule type" value="Genomic_DNA"/>
</dbReference>
<evidence type="ECO:0000259" key="7">
    <source>
        <dbReference type="Pfam" id="PF00185"/>
    </source>
</evidence>
<dbReference type="Pfam" id="PF02729">
    <property type="entry name" value="OTCace_N"/>
    <property type="match status" value="1"/>
</dbReference>
<evidence type="ECO:0000256" key="3">
    <source>
        <dbReference type="ARBA" id="ARBA00011233"/>
    </source>
</evidence>
<dbReference type="PANTHER" id="PTHR45753:SF3">
    <property type="entry name" value="ORNITHINE TRANSCARBAMYLASE, MITOCHONDRIAL"/>
    <property type="match status" value="1"/>
</dbReference>
<feature type="domain" description="Aspartate/ornithine carbamoyltransferase Asp/Orn-binding" evidence="7">
    <location>
        <begin position="188"/>
        <end position="306"/>
    </location>
</feature>
<evidence type="ECO:0000256" key="2">
    <source>
        <dbReference type="ARBA" id="ARBA00007805"/>
    </source>
</evidence>
<reference evidence="9" key="1">
    <citation type="submission" date="2021-01" db="EMBL/GenBank/DDBJ databases">
        <authorList>
            <person name="Li R."/>
            <person name="Bekaert M."/>
        </authorList>
    </citation>
    <scope>NUCLEOTIDE SEQUENCE</scope>
    <source>
        <strain evidence="9">Farmed</strain>
    </source>
</reference>
<dbReference type="AlphaFoldDB" id="A0A812C8Q4"/>
<dbReference type="Gene3D" id="3.40.50.1370">
    <property type="entry name" value="Aspartate/ornithine carbamoyltransferase"/>
    <property type="match status" value="3"/>
</dbReference>
<accession>A0A812C8Q4</accession>
<dbReference type="OrthoDB" id="10252326at2759"/>
<dbReference type="SUPFAM" id="SSF53671">
    <property type="entry name" value="Aspartate/ornithine carbamoyltransferase"/>
    <property type="match status" value="1"/>
</dbReference>
<evidence type="ECO:0000256" key="5">
    <source>
        <dbReference type="ARBA" id="ARBA00022679"/>
    </source>
</evidence>
<proteinExistence type="inferred from homology"/>
<dbReference type="PRINTS" id="PR00100">
    <property type="entry name" value="AOTCASE"/>
</dbReference>
<dbReference type="InterPro" id="IPR006131">
    <property type="entry name" value="Asp_carbamoyltransf_Asp/Orn-bd"/>
</dbReference>
<keyword evidence="5 6" id="KW-0808">Transferase</keyword>
<feature type="domain" description="Aspartate/ornithine carbamoyltransferase carbamoyl-P binding" evidence="8">
    <location>
        <begin position="33"/>
        <end position="174"/>
    </location>
</feature>
<evidence type="ECO:0000256" key="1">
    <source>
        <dbReference type="ARBA" id="ARBA00004695"/>
    </source>
</evidence>
<dbReference type="GO" id="GO:0005739">
    <property type="term" value="C:mitochondrion"/>
    <property type="evidence" value="ECO:0007669"/>
    <property type="project" value="TreeGrafter"/>
</dbReference>
<evidence type="ECO:0000256" key="4">
    <source>
        <dbReference type="ARBA" id="ARBA00013007"/>
    </source>
</evidence>
<dbReference type="Pfam" id="PF00185">
    <property type="entry name" value="OTCace"/>
    <property type="match status" value="1"/>
</dbReference>
<dbReference type="InterPro" id="IPR006132">
    <property type="entry name" value="Asp/Orn_carbamoyltranf_P-bd"/>
</dbReference>
<dbReference type="PANTHER" id="PTHR45753">
    <property type="entry name" value="ORNITHINE CARBAMOYLTRANSFERASE, MITOCHONDRIAL"/>
    <property type="match status" value="1"/>
</dbReference>